<protein>
    <submittedName>
        <fullName evidence="2">Hypothetical_protein</fullName>
    </submittedName>
</protein>
<accession>A0AA86PN40</accession>
<dbReference type="AlphaFoldDB" id="A0AA86PN40"/>
<name>A0AA86PN40_9EUKA</name>
<dbReference type="EMBL" id="CATOUU010000695">
    <property type="protein sequence ID" value="CAI9941678.1"/>
    <property type="molecule type" value="Genomic_DNA"/>
</dbReference>
<keyword evidence="3" id="KW-1185">Reference proteome</keyword>
<gene>
    <name evidence="1" type="ORF">HINF_LOCUS29323</name>
    <name evidence="2" type="ORF">HINF_LOCUS32179</name>
</gene>
<evidence type="ECO:0000313" key="3">
    <source>
        <dbReference type="Proteomes" id="UP001642409"/>
    </source>
</evidence>
<dbReference type="Proteomes" id="UP001642409">
    <property type="component" value="Unassembled WGS sequence"/>
</dbReference>
<reference evidence="2 3" key="2">
    <citation type="submission" date="2024-07" db="EMBL/GenBank/DDBJ databases">
        <authorList>
            <person name="Akdeniz Z."/>
        </authorList>
    </citation>
    <scope>NUCLEOTIDE SEQUENCE [LARGE SCALE GENOMIC DNA]</scope>
</reference>
<proteinExistence type="predicted"/>
<comment type="caution">
    <text evidence="1">The sequence shown here is derived from an EMBL/GenBank/DDBJ whole genome shotgun (WGS) entry which is preliminary data.</text>
</comment>
<dbReference type="EMBL" id="CAXDID020000109">
    <property type="protein sequence ID" value="CAL6029208.1"/>
    <property type="molecule type" value="Genomic_DNA"/>
</dbReference>
<evidence type="ECO:0000313" key="1">
    <source>
        <dbReference type="EMBL" id="CAI9941678.1"/>
    </source>
</evidence>
<organism evidence="1">
    <name type="scientific">Hexamita inflata</name>
    <dbReference type="NCBI Taxonomy" id="28002"/>
    <lineage>
        <taxon>Eukaryota</taxon>
        <taxon>Metamonada</taxon>
        <taxon>Diplomonadida</taxon>
        <taxon>Hexamitidae</taxon>
        <taxon>Hexamitinae</taxon>
        <taxon>Hexamita</taxon>
    </lineage>
</organism>
<evidence type="ECO:0000313" key="2">
    <source>
        <dbReference type="EMBL" id="CAL6029208.1"/>
    </source>
</evidence>
<sequence length="135" mass="15529">MANALETEWCNNMVQTLATSSFGFLQLRYYVPGLIPNRDGSLARVHNYTSAFQSNVVKDALQATIDCYSSQKIEIFANSIDLESIHCLLQKAIQRVSIRQNCYQTFVLILYISFNQLNIQLTQVLQEQLFLHVYQ</sequence>
<reference evidence="1" key="1">
    <citation type="submission" date="2023-06" db="EMBL/GenBank/DDBJ databases">
        <authorList>
            <person name="Kurt Z."/>
        </authorList>
    </citation>
    <scope>NUCLEOTIDE SEQUENCE</scope>
</reference>